<keyword evidence="3" id="KW-1185">Reference proteome</keyword>
<comment type="catalytic activity">
    <reaction evidence="1">
        <text>L-aspartyl-tRNA(Asn) + L-glutamine + ATP + H2O = L-asparaginyl-tRNA(Asn) + L-glutamate + ADP + phosphate + 2 H(+)</text>
        <dbReference type="Rhea" id="RHEA:14513"/>
        <dbReference type="Rhea" id="RHEA-COMP:9674"/>
        <dbReference type="Rhea" id="RHEA-COMP:9677"/>
        <dbReference type="ChEBI" id="CHEBI:15377"/>
        <dbReference type="ChEBI" id="CHEBI:15378"/>
        <dbReference type="ChEBI" id="CHEBI:29985"/>
        <dbReference type="ChEBI" id="CHEBI:30616"/>
        <dbReference type="ChEBI" id="CHEBI:43474"/>
        <dbReference type="ChEBI" id="CHEBI:58359"/>
        <dbReference type="ChEBI" id="CHEBI:78515"/>
        <dbReference type="ChEBI" id="CHEBI:78516"/>
        <dbReference type="ChEBI" id="CHEBI:456216"/>
    </reaction>
</comment>
<dbReference type="STRING" id="356660.SAMN05444336_11080"/>
<proteinExistence type="inferred from homology"/>
<dbReference type="GO" id="GO:0050566">
    <property type="term" value="F:asparaginyl-tRNA synthase (glutamine-hydrolyzing) activity"/>
    <property type="evidence" value="ECO:0007669"/>
    <property type="project" value="RHEA"/>
</dbReference>
<reference evidence="2 3" key="1">
    <citation type="submission" date="2016-10" db="EMBL/GenBank/DDBJ databases">
        <authorList>
            <person name="de Groot N.N."/>
        </authorList>
    </citation>
    <scope>NUCLEOTIDE SEQUENCE [LARGE SCALE GENOMIC DNA]</scope>
    <source>
        <strain evidence="2 3">DSM 17890</strain>
    </source>
</reference>
<evidence type="ECO:0000313" key="3">
    <source>
        <dbReference type="Proteomes" id="UP000199118"/>
    </source>
</evidence>
<protein>
    <recommendedName>
        <fullName evidence="1">Aspartyl/glutamyl-tRNA(Asn/Gln) amidotransferase subunit C</fullName>
        <shortName evidence="1">Asp/Glu-ADT subunit C</shortName>
        <ecNumber evidence="1">6.3.5.-</ecNumber>
    </recommendedName>
</protein>
<dbReference type="Proteomes" id="UP000199118">
    <property type="component" value="Unassembled WGS sequence"/>
</dbReference>
<dbReference type="OrthoDB" id="9794326at2"/>
<dbReference type="Gene3D" id="1.10.20.60">
    <property type="entry name" value="Glu-tRNAGln amidotransferase C subunit, N-terminal domain"/>
    <property type="match status" value="1"/>
</dbReference>
<comment type="catalytic activity">
    <reaction evidence="1">
        <text>L-glutamyl-tRNA(Gln) + L-glutamine + ATP + H2O = L-glutaminyl-tRNA(Gln) + L-glutamate + ADP + phosphate + H(+)</text>
        <dbReference type="Rhea" id="RHEA:17521"/>
        <dbReference type="Rhea" id="RHEA-COMP:9681"/>
        <dbReference type="Rhea" id="RHEA-COMP:9684"/>
        <dbReference type="ChEBI" id="CHEBI:15377"/>
        <dbReference type="ChEBI" id="CHEBI:15378"/>
        <dbReference type="ChEBI" id="CHEBI:29985"/>
        <dbReference type="ChEBI" id="CHEBI:30616"/>
        <dbReference type="ChEBI" id="CHEBI:43474"/>
        <dbReference type="ChEBI" id="CHEBI:58359"/>
        <dbReference type="ChEBI" id="CHEBI:78520"/>
        <dbReference type="ChEBI" id="CHEBI:78521"/>
        <dbReference type="ChEBI" id="CHEBI:456216"/>
    </reaction>
</comment>
<dbReference type="GO" id="GO:0006412">
    <property type="term" value="P:translation"/>
    <property type="evidence" value="ECO:0007669"/>
    <property type="project" value="UniProtKB-UniRule"/>
</dbReference>
<name>A0A1H3ELK3_9RHOB</name>
<dbReference type="Pfam" id="PF02686">
    <property type="entry name" value="GatC"/>
    <property type="match status" value="1"/>
</dbReference>
<keyword evidence="1" id="KW-0547">Nucleotide-binding</keyword>
<dbReference type="PANTHER" id="PTHR15004:SF0">
    <property type="entry name" value="GLUTAMYL-TRNA(GLN) AMIDOTRANSFERASE SUBUNIT C, MITOCHONDRIAL"/>
    <property type="match status" value="1"/>
</dbReference>
<dbReference type="GO" id="GO:0005524">
    <property type="term" value="F:ATP binding"/>
    <property type="evidence" value="ECO:0007669"/>
    <property type="project" value="UniProtKB-KW"/>
</dbReference>
<dbReference type="PANTHER" id="PTHR15004">
    <property type="entry name" value="GLUTAMYL-TRNA(GLN) AMIDOTRANSFERASE SUBUNIT C, MITOCHONDRIAL"/>
    <property type="match status" value="1"/>
</dbReference>
<gene>
    <name evidence="1" type="primary">gatC</name>
    <name evidence="2" type="ORF">SAMN05444336_11080</name>
</gene>
<dbReference type="InterPro" id="IPR003837">
    <property type="entry name" value="GatC"/>
</dbReference>
<dbReference type="EC" id="6.3.5.-" evidence="1"/>
<accession>A0A1H3ELK3</accession>
<dbReference type="GO" id="GO:0070681">
    <property type="term" value="P:glutaminyl-tRNAGln biosynthesis via transamidation"/>
    <property type="evidence" value="ECO:0007669"/>
    <property type="project" value="TreeGrafter"/>
</dbReference>
<dbReference type="SUPFAM" id="SSF141000">
    <property type="entry name" value="Glu-tRNAGln amidotransferase C subunit"/>
    <property type="match status" value="1"/>
</dbReference>
<organism evidence="2 3">
    <name type="scientific">Albimonas donghaensis</name>
    <dbReference type="NCBI Taxonomy" id="356660"/>
    <lineage>
        <taxon>Bacteria</taxon>
        <taxon>Pseudomonadati</taxon>
        <taxon>Pseudomonadota</taxon>
        <taxon>Alphaproteobacteria</taxon>
        <taxon>Rhodobacterales</taxon>
        <taxon>Paracoccaceae</taxon>
        <taxon>Albimonas</taxon>
    </lineage>
</organism>
<evidence type="ECO:0000256" key="1">
    <source>
        <dbReference type="HAMAP-Rule" id="MF_00122"/>
    </source>
</evidence>
<dbReference type="InterPro" id="IPR036113">
    <property type="entry name" value="Asp/Glu-ADT_sf_sub_c"/>
</dbReference>
<dbReference type="GO" id="GO:0016740">
    <property type="term" value="F:transferase activity"/>
    <property type="evidence" value="ECO:0007669"/>
    <property type="project" value="UniProtKB-KW"/>
</dbReference>
<sequence>MSIDKATAARVAHLARIRVDEGDLDRIASELSGILDWVEQLAEVDVEGVEPMTSVTPMVLRRREDAVTDGGIRERVLANAPATREGFFAVPKVVE</sequence>
<evidence type="ECO:0000313" key="2">
    <source>
        <dbReference type="EMBL" id="SDX79447.1"/>
    </source>
</evidence>
<comment type="subunit">
    <text evidence="1">Heterotrimer of A, B and C subunits.</text>
</comment>
<dbReference type="EMBL" id="FNMZ01000010">
    <property type="protein sequence ID" value="SDX79447.1"/>
    <property type="molecule type" value="Genomic_DNA"/>
</dbReference>
<dbReference type="GO" id="GO:0050567">
    <property type="term" value="F:glutaminyl-tRNA synthase (glutamine-hydrolyzing) activity"/>
    <property type="evidence" value="ECO:0007669"/>
    <property type="project" value="UniProtKB-UniRule"/>
</dbReference>
<keyword evidence="1" id="KW-0436">Ligase</keyword>
<dbReference type="HAMAP" id="MF_00122">
    <property type="entry name" value="GatC"/>
    <property type="match status" value="1"/>
</dbReference>
<dbReference type="AlphaFoldDB" id="A0A1H3ELK3"/>
<keyword evidence="1" id="KW-0648">Protein biosynthesis</keyword>
<dbReference type="RefSeq" id="WP_092684750.1">
    <property type="nucleotide sequence ID" value="NZ_FNMZ01000010.1"/>
</dbReference>
<comment type="function">
    <text evidence="1">Allows the formation of correctly charged Asn-tRNA(Asn) or Gln-tRNA(Gln) through the transamidation of misacylated Asp-tRNA(Asn) or Glu-tRNA(Gln) in organisms which lack either or both of asparaginyl-tRNA or glutaminyl-tRNA synthetases. The reaction takes place in the presence of glutamine and ATP through an activated phospho-Asp-tRNA(Asn) or phospho-Glu-tRNA(Gln).</text>
</comment>
<dbReference type="GO" id="GO:0006450">
    <property type="term" value="P:regulation of translational fidelity"/>
    <property type="evidence" value="ECO:0007669"/>
    <property type="project" value="InterPro"/>
</dbReference>
<keyword evidence="1" id="KW-0067">ATP-binding</keyword>
<dbReference type="NCBIfam" id="TIGR00135">
    <property type="entry name" value="gatC"/>
    <property type="match status" value="1"/>
</dbReference>
<keyword evidence="2" id="KW-0808">Transferase</keyword>
<comment type="similarity">
    <text evidence="1">Belongs to the GatC family.</text>
</comment>